<evidence type="ECO:0000313" key="6">
    <source>
        <dbReference type="EMBL" id="KAL3287852.1"/>
    </source>
</evidence>
<organism evidence="6 7">
    <name type="scientific">Cryptolaemus montrouzieri</name>
    <dbReference type="NCBI Taxonomy" id="559131"/>
    <lineage>
        <taxon>Eukaryota</taxon>
        <taxon>Metazoa</taxon>
        <taxon>Ecdysozoa</taxon>
        <taxon>Arthropoda</taxon>
        <taxon>Hexapoda</taxon>
        <taxon>Insecta</taxon>
        <taxon>Pterygota</taxon>
        <taxon>Neoptera</taxon>
        <taxon>Endopterygota</taxon>
        <taxon>Coleoptera</taxon>
        <taxon>Polyphaga</taxon>
        <taxon>Cucujiformia</taxon>
        <taxon>Coccinelloidea</taxon>
        <taxon>Coccinellidae</taxon>
        <taxon>Scymninae</taxon>
        <taxon>Scymnini</taxon>
        <taxon>Cryptolaemus</taxon>
    </lineage>
</organism>
<dbReference type="AlphaFoldDB" id="A0ABD2PAP2"/>
<evidence type="ECO:0000256" key="3">
    <source>
        <dbReference type="SAM" id="MobiDB-lite"/>
    </source>
</evidence>
<feature type="compositionally biased region" description="Acidic residues" evidence="3">
    <location>
        <begin position="188"/>
        <end position="206"/>
    </location>
</feature>
<dbReference type="Proteomes" id="UP001516400">
    <property type="component" value="Unassembled WGS sequence"/>
</dbReference>
<evidence type="ECO:0000313" key="7">
    <source>
        <dbReference type="Proteomes" id="UP001516400"/>
    </source>
</evidence>
<dbReference type="PANTHER" id="PTHR13280:SF17">
    <property type="entry name" value="KRUEPPEL TARGET AT 95D, ISOFORM A"/>
    <property type="match status" value="1"/>
</dbReference>
<feature type="domain" description="Phosphofurin acidic cluster sorting protein 1/2 N-terminal C2" evidence="5">
    <location>
        <begin position="18"/>
        <end position="176"/>
    </location>
</feature>
<evidence type="ECO:0008006" key="8">
    <source>
        <dbReference type="Google" id="ProtNLM"/>
    </source>
</evidence>
<feature type="compositionally biased region" description="Polar residues" evidence="3">
    <location>
        <begin position="270"/>
        <end position="281"/>
    </location>
</feature>
<dbReference type="InterPro" id="IPR057541">
    <property type="entry name" value="PACS1/2_N"/>
</dbReference>
<proteinExistence type="inferred from homology"/>
<dbReference type="InterPro" id="IPR019381">
    <property type="entry name" value="PACS1/2_C"/>
</dbReference>
<feature type="region of interest" description="Disordered" evidence="3">
    <location>
        <begin position="177"/>
        <end position="216"/>
    </location>
</feature>
<reference evidence="6 7" key="1">
    <citation type="journal article" date="2021" name="BMC Biol.">
        <title>Horizontally acquired antibacterial genes associated with adaptive radiation of ladybird beetles.</title>
        <authorList>
            <person name="Li H.S."/>
            <person name="Tang X.F."/>
            <person name="Huang Y.H."/>
            <person name="Xu Z.Y."/>
            <person name="Chen M.L."/>
            <person name="Du X.Y."/>
            <person name="Qiu B.Y."/>
            <person name="Chen P.T."/>
            <person name="Zhang W."/>
            <person name="Slipinski A."/>
            <person name="Escalona H.E."/>
            <person name="Waterhouse R.M."/>
            <person name="Zwick A."/>
            <person name="Pang H."/>
        </authorList>
    </citation>
    <scope>NUCLEOTIDE SEQUENCE [LARGE SCALE GENOMIC DNA]</scope>
    <source>
        <strain evidence="6">SYSU2018</strain>
    </source>
</reference>
<comment type="similarity">
    <text evidence="1">Belongs to the PACS family.</text>
</comment>
<comment type="caution">
    <text evidence="6">The sequence shown here is derived from an EMBL/GenBank/DDBJ whole genome shotgun (WGS) entry which is preliminary data.</text>
</comment>
<evidence type="ECO:0000259" key="4">
    <source>
        <dbReference type="Pfam" id="PF10254"/>
    </source>
</evidence>
<dbReference type="Pfam" id="PF25332">
    <property type="entry name" value="C2_PACS_N"/>
    <property type="match status" value="1"/>
</dbReference>
<keyword evidence="7" id="KW-1185">Reference proteome</keyword>
<evidence type="ECO:0000256" key="1">
    <source>
        <dbReference type="ARBA" id="ARBA00008590"/>
    </source>
</evidence>
<keyword evidence="2" id="KW-0597">Phosphoprotein</keyword>
<dbReference type="Pfam" id="PF10254">
    <property type="entry name" value="Pacs-1"/>
    <property type="match status" value="1"/>
</dbReference>
<dbReference type="PANTHER" id="PTHR13280">
    <property type="entry name" value="PHOSPHOFURIN ACIDIC CLUSTER SORTING PROTEIN"/>
    <property type="match status" value="1"/>
</dbReference>
<dbReference type="EMBL" id="JABFTP020000185">
    <property type="protein sequence ID" value="KAL3287852.1"/>
    <property type="molecule type" value="Genomic_DNA"/>
</dbReference>
<protein>
    <recommendedName>
        <fullName evidence="8">Phosphofurin acidic cluster sorting protein 1</fullName>
    </recommendedName>
</protein>
<name>A0ABD2PAP2_9CUCU</name>
<feature type="domain" description="Phosphofurin acidic cluster sorting protein 1/2 C-terminal" evidence="4">
    <location>
        <begin position="404"/>
        <end position="772"/>
    </location>
</feature>
<evidence type="ECO:0000256" key="2">
    <source>
        <dbReference type="ARBA" id="ARBA00022553"/>
    </source>
</evidence>
<evidence type="ECO:0000259" key="5">
    <source>
        <dbReference type="Pfam" id="PF25332"/>
    </source>
</evidence>
<feature type="region of interest" description="Disordered" evidence="3">
    <location>
        <begin position="262"/>
        <end position="284"/>
    </location>
</feature>
<feature type="compositionally biased region" description="Basic and acidic residues" evidence="3">
    <location>
        <begin position="177"/>
        <end position="187"/>
    </location>
</feature>
<sequence>MSEKLKILSTSGAAPNKMRLYATWVDRTPSNCIPRLCSLTLTRLVILKPLGSELQSLSIAVKMQSTKRTLRSHELTLPASGLLDTPLDLTFCLQYPHFLKREGNKLHILLQRRKRYKNRTMLGYKTLAEGVIRMDQVLQKHMDLELELMAESNGKDKIAGPVARLSVVQISSTPVDQEGKSDVKYDFSDEDEEISSGEEEVGDLSDSEPIRTKLPHTRHNLKQRFVSLLRRFRVADSEGGRGADLTNTSDIQALFQELESLSCDEESGGEQDTMSISSTPKPSLRPFFSSSRSLLDSSSQTFVDTDRFCDDKTYSGSDGNADLCTTDLEVQSDAQANSPPKEHISKPEKTKVIESEFSNIMQELTERKAKLFRSSTSSAKKKNSLSVCSDIPIFETITARKTFLEQITRTLPLEESVLPENIILLNGPDNLINPIYSKLAHYKVFQPISYVEVKAILSQLCNKIHKYYNSCAKTGTFIRLILLGGDPLIGWVVRPYVELLSTRPSDWLSFIRLYVIPVGNCNFAKQLTSLDQGYAALFPVDQDVRIDDLMQKMQKYISAPPTAPFAQLPVAEAMLTCYDDSNQQFIPFINEVRIGAVDQSSGVSVDLDDVTCSSPPSAPSLTPPSSPNVQVRELWEPLELQIDYWQFPKGGENVQKTEKGKPDGKISVKGLFRGIQVTPTCINGLNVAIQLANKEKKQKIMRLGKKKEKEKDVEPRSQNIEYVSRMICSVRTSHNTPLKVHVDGVEFSGVKFFQLNSTWQTHVKHVPVALVGVPLASAE</sequence>
<gene>
    <name evidence="6" type="ORF">HHI36_002310</name>
</gene>
<accession>A0ABD2PAP2</accession>